<dbReference type="PANTHER" id="PTHR12149:SF8">
    <property type="entry name" value="PROTEIN-RIBULOSAMINE 3-KINASE"/>
    <property type="match status" value="1"/>
</dbReference>
<dbReference type="Gene3D" id="3.90.1200.10">
    <property type="match status" value="1"/>
</dbReference>
<gene>
    <name evidence="2" type="ORF">CZ787_18350</name>
</gene>
<dbReference type="Pfam" id="PF03881">
    <property type="entry name" value="Fructosamin_kin"/>
    <property type="match status" value="1"/>
</dbReference>
<organism evidence="2 3">
    <name type="scientific">Halomonas citrativorans</name>
    <dbReference type="NCBI Taxonomy" id="2742612"/>
    <lineage>
        <taxon>Bacteria</taxon>
        <taxon>Pseudomonadati</taxon>
        <taxon>Pseudomonadota</taxon>
        <taxon>Gammaproteobacteria</taxon>
        <taxon>Oceanospirillales</taxon>
        <taxon>Halomonadaceae</taxon>
        <taxon>Halomonas</taxon>
    </lineage>
</organism>
<dbReference type="OrthoDB" id="5291879at2"/>
<dbReference type="EMBL" id="FUKM01000061">
    <property type="protein sequence ID" value="SJN15077.1"/>
    <property type="molecule type" value="Genomic_DNA"/>
</dbReference>
<comment type="caution">
    <text evidence="2">The sequence shown here is derived from an EMBL/GenBank/DDBJ whole genome shotgun (WGS) entry which is preliminary data.</text>
</comment>
<dbReference type="InterPro" id="IPR011009">
    <property type="entry name" value="Kinase-like_dom_sf"/>
</dbReference>
<name>A0A1R4I5G1_9GAMM</name>
<dbReference type="PANTHER" id="PTHR12149">
    <property type="entry name" value="FRUCTOSAMINE 3 KINASE-RELATED PROTEIN"/>
    <property type="match status" value="1"/>
</dbReference>
<sequence>MLPCEGYSTPRRYGLPVSYSRLAVEIVRRYMHLKPPRGRAWLPEAPASLLHGDLWSGNVLITTRGPALIDPAVYRHYSDVDIAMLTLFGSPGSGFFDAYWEGNAPPDWSRREALFQLCPLLNHLLLFGATYRTDIEQRVAILETYAQ</sequence>
<proteinExistence type="inferred from homology"/>
<dbReference type="Proteomes" id="UP000196331">
    <property type="component" value="Unassembled WGS sequence"/>
</dbReference>
<dbReference type="AlphaFoldDB" id="A0A1R4I5G1"/>
<evidence type="ECO:0000313" key="3">
    <source>
        <dbReference type="Proteomes" id="UP000196331"/>
    </source>
</evidence>
<dbReference type="InterPro" id="IPR016477">
    <property type="entry name" value="Fructo-/Ketosamine-3-kinase"/>
</dbReference>
<evidence type="ECO:0000256" key="1">
    <source>
        <dbReference type="ARBA" id="ARBA00009460"/>
    </source>
</evidence>
<comment type="similarity">
    <text evidence="1">Belongs to the fructosamine kinase family.</text>
</comment>
<evidence type="ECO:0000313" key="2">
    <source>
        <dbReference type="EMBL" id="SJN15077.1"/>
    </source>
</evidence>
<protein>
    <submittedName>
        <fullName evidence="2">Ribulosamine/erythrulosamine 3-kinase potentially involved in protein deglycation</fullName>
    </submittedName>
</protein>
<dbReference type="SUPFAM" id="SSF56112">
    <property type="entry name" value="Protein kinase-like (PK-like)"/>
    <property type="match status" value="1"/>
</dbReference>
<reference evidence="2 3" key="1">
    <citation type="submission" date="2017-02" db="EMBL/GenBank/DDBJ databases">
        <authorList>
            <person name="Dridi B."/>
        </authorList>
    </citation>
    <scope>NUCLEOTIDE SEQUENCE [LARGE SCALE GENOMIC DNA]</scope>
    <source>
        <strain evidence="2 3">JB380</strain>
    </source>
</reference>
<accession>A0A1R4I5G1</accession>